<evidence type="ECO:0000313" key="2">
    <source>
        <dbReference type="Proteomes" id="UP001143856"/>
    </source>
</evidence>
<reference evidence="1" key="1">
    <citation type="submission" date="2022-10" db="EMBL/GenBank/DDBJ databases">
        <title>Genome Sequence of Xylaria curta.</title>
        <authorList>
            <person name="Buettner E."/>
        </authorList>
    </citation>
    <scope>NUCLEOTIDE SEQUENCE</scope>
    <source>
        <strain evidence="1">Babe10</strain>
    </source>
</reference>
<gene>
    <name evidence="1" type="ORF">NUW58_g1609</name>
</gene>
<comment type="caution">
    <text evidence="1">The sequence shown here is derived from an EMBL/GenBank/DDBJ whole genome shotgun (WGS) entry which is preliminary data.</text>
</comment>
<dbReference type="Proteomes" id="UP001143856">
    <property type="component" value="Unassembled WGS sequence"/>
</dbReference>
<keyword evidence="2" id="KW-1185">Reference proteome</keyword>
<protein>
    <submittedName>
        <fullName evidence="1">Uncharacterized protein</fullName>
    </submittedName>
</protein>
<dbReference type="EMBL" id="JAPDGR010000180">
    <property type="protein sequence ID" value="KAJ2994244.1"/>
    <property type="molecule type" value="Genomic_DNA"/>
</dbReference>
<accession>A0ACC1PLI1</accession>
<evidence type="ECO:0000313" key="1">
    <source>
        <dbReference type="EMBL" id="KAJ2994244.1"/>
    </source>
</evidence>
<name>A0ACC1PLI1_9PEZI</name>
<sequence>MDDYRFRSQQQSPRNEAPMNSLVSPQRNGRMPSQDPRTSLPRRFTTDSGRVPTLSSISTTQAQEYSSVADLPQLSPQYKVQLLEKKKLEYEKIREQRRRFEVEMQKLDQQQRELQEDLRPFSGLTGHQSEPTTPPEYRETSTGFPSMFSRPNRYSLSSLASPPGILTRPGRSGSVLTSPQSTIMPPRYIDEPLSYRSVPTTRRNSDENEKEEALRQDPTSHLSTTAYSLPVTRRGIYDNIDQTNTTGFLFRDDDVTMDSGNYSGIDGSENIFPQLHTQKGNPNVLSASTAAVDLAVQLGSGEGTNTNGWSNIPRHRQQQSLSTIPSQMADSIGAVQAETNPIGSRPYRHSIDLNHSYKDNTAENTPTSNMSPSTTQVLSPPPKLQSSFSSNDVPTVKNISASGVSSANAHAQQHFHNHNASIGRIPPGAMKRHSRELSGDNHAAVTQSGGPFPSIQSQLQANATPFGPIASSQAPTQSPVSAGTNSTAAPSPTGSYQYYPQYNQGGPNGAYNVGMLTMGMQNMNMNGYPHQPHQQNYTGYGAVYQPSVQPRDSQQRVMQQRRAQNDDAMNRYINLPLEQVGGTIYELCKDQHGCRYLQKQLESRIPEHVHMIWMETNQHVVELMTDPFGNYLCQKLLEYCNDEERTVLIQNAAKDMVRIALNQHGTRALQKMIEFVTTPTHVQIIIEALRYRVVELIQDLNGNHVIQKCLNKLGSADSEFIFSAVGTHCIEVGTHRHGCCVLQRCIDHASGPQKVWLISQITEHALRLVQDPFGNYVVQYIIDLNEPSFTEPLVQRFLGKIGMLSRHKFSSNVVEKCLRCASEEAKDRMVSELLVTGEMERLLKDSFGNYVVQTSLEHSSQHMKHQLVEAIRPMLPGIRGTPYGRRLGAKIQQHDTQGGNGSGQTTPSEPTQGQIALNGNQGRAMSNQPSILAPGVYTNGLNGTRAQMTYPTPANITMPNPPNAPPQPPRMNTYQTYPGASGNLGNGDGTFI</sequence>
<proteinExistence type="predicted"/>
<organism evidence="1 2">
    <name type="scientific">Xylaria curta</name>
    <dbReference type="NCBI Taxonomy" id="42375"/>
    <lineage>
        <taxon>Eukaryota</taxon>
        <taxon>Fungi</taxon>
        <taxon>Dikarya</taxon>
        <taxon>Ascomycota</taxon>
        <taxon>Pezizomycotina</taxon>
        <taxon>Sordariomycetes</taxon>
        <taxon>Xylariomycetidae</taxon>
        <taxon>Xylariales</taxon>
        <taxon>Xylariaceae</taxon>
        <taxon>Xylaria</taxon>
    </lineage>
</organism>